<dbReference type="AlphaFoldDB" id="A0A4Y2K727"/>
<accession>A0A4Y2K727</accession>
<evidence type="ECO:0000313" key="1">
    <source>
        <dbReference type="EMBL" id="GBM97759.1"/>
    </source>
</evidence>
<evidence type="ECO:0000313" key="2">
    <source>
        <dbReference type="Proteomes" id="UP000499080"/>
    </source>
</evidence>
<dbReference type="OrthoDB" id="6436235at2759"/>
<dbReference type="Proteomes" id="UP000499080">
    <property type="component" value="Unassembled WGS sequence"/>
</dbReference>
<sequence>MCLIVKKILPQSCVKVQELHWDSCKVSIPIQQQGKHRVPWLTSELNCMRQHVKAARRRFQKCENVVIKKFYRDKYQELKNKYSLKLLDVQINSWKNFLDEINVNNVWKKVYIFGIKQNFQKRVEVSGITLPCRTVMNSSEETIDEVLCNSFPEDCENNDKDCHKQIRYDSLFNSTTANDPPLLFMKLMLVLAN</sequence>
<reference evidence="1 2" key="1">
    <citation type="journal article" date="2019" name="Sci. Rep.">
        <title>Orb-weaving spider Araneus ventricosus genome elucidates the spidroin gene catalogue.</title>
        <authorList>
            <person name="Kono N."/>
            <person name="Nakamura H."/>
            <person name="Ohtoshi R."/>
            <person name="Moran D.A.P."/>
            <person name="Shinohara A."/>
            <person name="Yoshida Y."/>
            <person name="Fujiwara M."/>
            <person name="Mori M."/>
            <person name="Tomita M."/>
            <person name="Arakawa K."/>
        </authorList>
    </citation>
    <scope>NUCLEOTIDE SEQUENCE [LARGE SCALE GENOMIC DNA]</scope>
</reference>
<protein>
    <submittedName>
        <fullName evidence="1">Uncharacterized protein</fullName>
    </submittedName>
</protein>
<dbReference type="EMBL" id="BGPR01004264">
    <property type="protein sequence ID" value="GBM97759.1"/>
    <property type="molecule type" value="Genomic_DNA"/>
</dbReference>
<name>A0A4Y2K727_ARAVE</name>
<gene>
    <name evidence="1" type="ORF">AVEN_144339_1</name>
</gene>
<comment type="caution">
    <text evidence="1">The sequence shown here is derived from an EMBL/GenBank/DDBJ whole genome shotgun (WGS) entry which is preliminary data.</text>
</comment>
<proteinExistence type="predicted"/>
<organism evidence="1 2">
    <name type="scientific">Araneus ventricosus</name>
    <name type="common">Orbweaver spider</name>
    <name type="synonym">Epeira ventricosa</name>
    <dbReference type="NCBI Taxonomy" id="182803"/>
    <lineage>
        <taxon>Eukaryota</taxon>
        <taxon>Metazoa</taxon>
        <taxon>Ecdysozoa</taxon>
        <taxon>Arthropoda</taxon>
        <taxon>Chelicerata</taxon>
        <taxon>Arachnida</taxon>
        <taxon>Araneae</taxon>
        <taxon>Araneomorphae</taxon>
        <taxon>Entelegynae</taxon>
        <taxon>Araneoidea</taxon>
        <taxon>Araneidae</taxon>
        <taxon>Araneus</taxon>
    </lineage>
</organism>
<keyword evidence="2" id="KW-1185">Reference proteome</keyword>